<gene>
    <name evidence="1" type="ORF">J2X11_001478</name>
</gene>
<keyword evidence="2" id="KW-1185">Reference proteome</keyword>
<dbReference type="RefSeq" id="WP_309968866.1">
    <property type="nucleotide sequence ID" value="NZ_JAVDWH010000001.1"/>
</dbReference>
<name>A0ABU1UN73_9ACTN</name>
<reference evidence="1 2" key="1">
    <citation type="submission" date="2023-07" db="EMBL/GenBank/DDBJ databases">
        <title>Sorghum-associated microbial communities from plants grown in Nebraska, USA.</title>
        <authorList>
            <person name="Schachtman D."/>
        </authorList>
    </citation>
    <scope>NUCLEOTIDE SEQUENCE [LARGE SCALE GENOMIC DNA]</scope>
    <source>
        <strain evidence="1 2">BE248</strain>
    </source>
</reference>
<dbReference type="Proteomes" id="UP001257739">
    <property type="component" value="Unassembled WGS sequence"/>
</dbReference>
<sequence length="56" mass="6167">MDDSSFEIDPAQVREAAKRFPAHRLTTLSGHPNSDVSYIATAAEFGRHAWDEGGHI</sequence>
<protein>
    <submittedName>
        <fullName evidence="1">Uncharacterized protein</fullName>
    </submittedName>
</protein>
<evidence type="ECO:0000313" key="1">
    <source>
        <dbReference type="EMBL" id="MDR7086639.1"/>
    </source>
</evidence>
<proteinExistence type="predicted"/>
<evidence type="ECO:0000313" key="2">
    <source>
        <dbReference type="Proteomes" id="UP001257739"/>
    </source>
</evidence>
<organism evidence="1 2">
    <name type="scientific">Aeromicrobium panaciterrae</name>
    <dbReference type="NCBI Taxonomy" id="363861"/>
    <lineage>
        <taxon>Bacteria</taxon>
        <taxon>Bacillati</taxon>
        <taxon>Actinomycetota</taxon>
        <taxon>Actinomycetes</taxon>
        <taxon>Propionibacteriales</taxon>
        <taxon>Nocardioidaceae</taxon>
        <taxon>Aeromicrobium</taxon>
    </lineage>
</organism>
<comment type="caution">
    <text evidence="1">The sequence shown here is derived from an EMBL/GenBank/DDBJ whole genome shotgun (WGS) entry which is preliminary data.</text>
</comment>
<dbReference type="EMBL" id="JAVDWH010000001">
    <property type="protein sequence ID" value="MDR7086639.1"/>
    <property type="molecule type" value="Genomic_DNA"/>
</dbReference>
<accession>A0ABU1UN73</accession>